<dbReference type="InterPro" id="IPR050330">
    <property type="entry name" value="Bact_OuterMem_StrucFunc"/>
</dbReference>
<dbReference type="SUPFAM" id="SSF56935">
    <property type="entry name" value="Porins"/>
    <property type="match status" value="1"/>
</dbReference>
<evidence type="ECO:0000313" key="3">
    <source>
        <dbReference type="EMBL" id="NHO64550.1"/>
    </source>
</evidence>
<keyword evidence="4" id="KW-1185">Reference proteome</keyword>
<dbReference type="GO" id="GO:0016020">
    <property type="term" value="C:membrane"/>
    <property type="evidence" value="ECO:0007669"/>
    <property type="project" value="UniProtKB-UniRule"/>
</dbReference>
<organism evidence="3 4">
    <name type="scientific">Pseudomaricurvus hydrocarbonicus</name>
    <dbReference type="NCBI Taxonomy" id="1470433"/>
    <lineage>
        <taxon>Bacteria</taxon>
        <taxon>Pseudomonadati</taxon>
        <taxon>Pseudomonadota</taxon>
        <taxon>Gammaproteobacteria</taxon>
        <taxon>Cellvibrionales</taxon>
        <taxon>Cellvibrionaceae</taxon>
        <taxon>Pseudomaricurvus</taxon>
    </lineage>
</organism>
<dbReference type="Gene3D" id="3.30.1330.60">
    <property type="entry name" value="OmpA-like domain"/>
    <property type="match status" value="3"/>
</dbReference>
<name>A0A9E5MLS8_9GAMM</name>
<protein>
    <submittedName>
        <fullName evidence="3">OmpA family protein</fullName>
    </submittedName>
</protein>
<reference evidence="3" key="1">
    <citation type="submission" date="2020-03" db="EMBL/GenBank/DDBJ databases">
        <authorList>
            <person name="Guo F."/>
        </authorList>
    </citation>
    <scope>NUCLEOTIDE SEQUENCE</scope>
    <source>
        <strain evidence="3">JCM 30134</strain>
    </source>
</reference>
<dbReference type="PANTHER" id="PTHR30329">
    <property type="entry name" value="STATOR ELEMENT OF FLAGELLAR MOTOR COMPLEX"/>
    <property type="match status" value="1"/>
</dbReference>
<gene>
    <name evidence="3" type="ORF">G8770_03185</name>
</gene>
<feature type="domain" description="OmpA-like" evidence="2">
    <location>
        <begin position="145"/>
        <end position="270"/>
    </location>
</feature>
<dbReference type="CDD" id="cd07185">
    <property type="entry name" value="OmpA_C-like"/>
    <property type="match status" value="1"/>
</dbReference>
<comment type="caution">
    <text evidence="3">The sequence shown here is derived from an EMBL/GenBank/DDBJ whole genome shotgun (WGS) entry which is preliminary data.</text>
</comment>
<sequence>MIKTMNLENLLMVRRVKNLFPSSWSLLQGGLFCSSMLVRSKLVSSKLVSAVLVSALLPSASAFAEETSSESQGSWFMAPLSWGSSAYQSVTQPLGTPANHRDSDYGDNAERQQLNMNGAQQWLLEDDDNQGDRLETQQVTEQDVNTVKLQNVVPAIHFDSGKADIPPEYVALLRDVLASMQDRNNVRLHFVGHTDSASLSPELKSIYGDNVGLSRERAGTTAEYFQRAMDLPAESISYEGLGEGRPIASNRTADGRAENRRVEVEVWYDELSEKQVEKEVLVAEQMNRIKVCRVETVCKLTYKAGHDKRAKVKNLVVPLHYDENTTAITPKFLEQLQQALANLGSKQNVVVRFIGHTDNLPLSGRDARIYGNHLSLSRARARRVALAVQDLLKLPSAAIDSDGEGAAKPIATNDTEKGRTLNRRVAVEFWYDDPLQALPDEPQICPEQAGSETVTRVYHPPSGDVVPVYFQDGKPQIPPGFSQRLQRLMGEISDKAKVRLRFTGYIANERLDRRTAAVYGDDIGLSTARARRVMEQVSQDIGLSEQQAEFEGHGYVQTDDVVNAGFIEADRSRVKVEVIYDELALLDDLDGMDITRITREVETQNPYSLNLMRITVDGKPLHDPDKSVADVQRCTDVALERANIQFKHDNLAFKPRLNVTAWPTTVRYNDDFNTRVMENQVFFKLYSNYRNRFQQAEVRLFEAGQSTRSEPLAVIPLDADGNGVWSAEFEQYQAPRLHLHYVLRVTNAAGLYDQTKAQSLWVVDEVDTDALAMAEKERELLVGYGENRLDEHHIPLQGGSIQVAGRGIPEGHSIWFAGRPVPLSEDREFVAEELLPTGLHTVEVAVLDEQGNGELFQRDLQLKKNDWFYVGIADLTLAQDDTNGPAQLVTQDDTYFDNDLSIDGRLAFFTNGKFGEDWELTASADTREGPIDEIFSNFMDKTPDALFRRLDPDYYYPTFGDDSTVEEGAPTLGKFYLKLQQQDDYGLWGNFEVDYSDNSLARVDRTLYGVNGHLQADALTEFGEERYAVDGFFADPGTIASRDEFRGTGGSLYYLRHQDVSQGSEQVRVEVRDRDSGLVLGVKTLVAGLDYDIDYIQGRILLSEPLSMSYADEMLINSDGTNGNQIYLVSRYEYTPGFDELDTMALGGQAHYWFGDSVRVGATLYSNEEDETEGSLSGVDLTWRKSTRTWVKFDVSQTEGSGVDTLNSADGGYTFDASSVTDPDASASGFRIDSSLALSDVHEALDGQLTFYVQDLEAGFSSPGLQTTRDTQQFGGSVALPVTERINLRGKLDIKEQDQGLETSATEVDVDYLLNDQWTLSSGVRYDERTDTSPVVPVTQEQGERTDVRAQLAYDSKTHWSAYGFAQSTLASTGNRDENGRAGAGGSYRVSERFALNGELSGGDLGTLSSVGAEYLMSDRTSLYTTYAIENERSDNGVRSRQGNLVSGFRTRYSDSASVYLEERYAHGDVPTGLTHSAGIDLAPNDRWNYGANLDIATLKDSQTAAETERTAFGLSVGYSLDKTSYASALEYRIDDSENATTGLVSERTTWLSKNSVKLQLSDNWRLIGKLNMSESESSLGEFYDGNFTEAVLGYAYRPVASDRLNALVKYTYFYNLPATDQVTVANTSAEYVQKSHVISVDGTFDLTQRWSLGAKYAFRRGELSLDREDPEFFRSDASLYVMRADWHFLHRWDFLLEARLLDLPDAQDQRSGMLAALYRHFGDNMKVGVGYNATDFSDDLTDLSYDSKGVFVNAIGKF</sequence>
<feature type="domain" description="OmpA-like" evidence="2">
    <location>
        <begin position="308"/>
        <end position="433"/>
    </location>
</feature>
<evidence type="ECO:0000256" key="1">
    <source>
        <dbReference type="PROSITE-ProRule" id="PRU00473"/>
    </source>
</evidence>
<evidence type="ECO:0000259" key="2">
    <source>
        <dbReference type="PROSITE" id="PS51123"/>
    </source>
</evidence>
<dbReference type="RefSeq" id="WP_167181702.1">
    <property type="nucleotide sequence ID" value="NZ_JAAONZ010000002.1"/>
</dbReference>
<dbReference type="InterPro" id="IPR006665">
    <property type="entry name" value="OmpA-like"/>
</dbReference>
<dbReference type="EMBL" id="JAAONZ010000002">
    <property type="protein sequence ID" value="NHO64550.1"/>
    <property type="molecule type" value="Genomic_DNA"/>
</dbReference>
<dbReference type="PROSITE" id="PS51123">
    <property type="entry name" value="OMPA_2"/>
    <property type="match status" value="2"/>
</dbReference>
<dbReference type="SUPFAM" id="SSF103088">
    <property type="entry name" value="OmpA-like"/>
    <property type="match status" value="2"/>
</dbReference>
<dbReference type="PANTHER" id="PTHR30329:SF21">
    <property type="entry name" value="LIPOPROTEIN YIAD-RELATED"/>
    <property type="match status" value="1"/>
</dbReference>
<proteinExistence type="predicted"/>
<keyword evidence="1" id="KW-0472">Membrane</keyword>
<evidence type="ECO:0000313" key="4">
    <source>
        <dbReference type="Proteomes" id="UP000787472"/>
    </source>
</evidence>
<dbReference type="InterPro" id="IPR036737">
    <property type="entry name" value="OmpA-like_sf"/>
</dbReference>
<dbReference type="Pfam" id="PF00691">
    <property type="entry name" value="OmpA"/>
    <property type="match status" value="2"/>
</dbReference>
<dbReference type="Proteomes" id="UP000787472">
    <property type="component" value="Unassembled WGS sequence"/>
</dbReference>
<accession>A0A9E5MLS8</accession>